<evidence type="ECO:0000256" key="3">
    <source>
        <dbReference type="ARBA" id="ARBA00008321"/>
    </source>
</evidence>
<proteinExistence type="inferred from homology"/>
<dbReference type="PANTHER" id="PTHR12982:SF0">
    <property type="entry name" value="PHOSPHATIDYLINOSITOL N-ACETYLGLUCOSAMINYLTRANSFERASE SUBUNIT C"/>
    <property type="match status" value="1"/>
</dbReference>
<organism evidence="9">
    <name type="scientific">Hemiselmis andersenii</name>
    <name type="common">Cryptophyte alga</name>
    <dbReference type="NCBI Taxonomy" id="464988"/>
    <lineage>
        <taxon>Eukaryota</taxon>
        <taxon>Cryptophyceae</taxon>
        <taxon>Cryptomonadales</taxon>
        <taxon>Hemiselmidaceae</taxon>
        <taxon>Hemiselmis</taxon>
    </lineage>
</organism>
<evidence type="ECO:0000256" key="6">
    <source>
        <dbReference type="ARBA" id="ARBA00022989"/>
    </source>
</evidence>
<keyword evidence="5 8" id="KW-0812">Transmembrane</keyword>
<evidence type="ECO:0000256" key="5">
    <source>
        <dbReference type="ARBA" id="ARBA00022692"/>
    </source>
</evidence>
<comment type="pathway">
    <text evidence="2">Glycolipid biosynthesis; glycosylphosphatidylinositol-anchor biosynthesis.</text>
</comment>
<dbReference type="Pfam" id="PF06432">
    <property type="entry name" value="GPI2"/>
    <property type="match status" value="1"/>
</dbReference>
<evidence type="ECO:0000256" key="2">
    <source>
        <dbReference type="ARBA" id="ARBA00004687"/>
    </source>
</evidence>
<keyword evidence="6 8" id="KW-1133">Transmembrane helix</keyword>
<evidence type="ECO:0000256" key="8">
    <source>
        <dbReference type="SAM" id="Phobius"/>
    </source>
</evidence>
<name>A0A7S1DLC0_HEMAN</name>
<feature type="transmembrane region" description="Helical" evidence="8">
    <location>
        <begin position="144"/>
        <end position="167"/>
    </location>
</feature>
<protein>
    <recommendedName>
        <fullName evidence="10">Phosphatidylinositol N-acetylglucosaminyltransferase</fullName>
    </recommendedName>
</protein>
<dbReference type="EMBL" id="HBFX01008335">
    <property type="protein sequence ID" value="CAD8950507.1"/>
    <property type="molecule type" value="Transcribed_RNA"/>
</dbReference>
<dbReference type="GO" id="GO:0000506">
    <property type="term" value="C:glycosylphosphatidylinositol-N-acetylglucosaminyltransferase (GPI-GnT) complex"/>
    <property type="evidence" value="ECO:0007669"/>
    <property type="project" value="TreeGrafter"/>
</dbReference>
<feature type="transmembrane region" description="Helical" evidence="8">
    <location>
        <begin position="331"/>
        <end position="354"/>
    </location>
</feature>
<reference evidence="9" key="1">
    <citation type="submission" date="2021-01" db="EMBL/GenBank/DDBJ databases">
        <authorList>
            <person name="Corre E."/>
            <person name="Pelletier E."/>
            <person name="Niang G."/>
            <person name="Scheremetjew M."/>
            <person name="Finn R."/>
            <person name="Kale V."/>
            <person name="Holt S."/>
            <person name="Cochrane G."/>
            <person name="Meng A."/>
            <person name="Brown T."/>
            <person name="Cohen L."/>
        </authorList>
    </citation>
    <scope>NUCLEOTIDE SEQUENCE</scope>
    <source>
        <strain evidence="9">CCMP644</strain>
    </source>
</reference>
<evidence type="ECO:0000256" key="4">
    <source>
        <dbReference type="ARBA" id="ARBA00022502"/>
    </source>
</evidence>
<feature type="transmembrane region" description="Helical" evidence="8">
    <location>
        <begin position="279"/>
        <end position="296"/>
    </location>
</feature>
<evidence type="ECO:0000313" key="9">
    <source>
        <dbReference type="EMBL" id="CAD8950507.1"/>
    </source>
</evidence>
<keyword evidence="7 8" id="KW-0472">Membrane</keyword>
<gene>
    <name evidence="9" type="ORF">HAND00432_LOCUS5026</name>
</gene>
<dbReference type="PIRSF" id="PIRSF016104">
    <property type="entry name" value="GPI2"/>
    <property type="match status" value="1"/>
</dbReference>
<feature type="transmembrane region" description="Helical" evidence="8">
    <location>
        <begin position="187"/>
        <end position="211"/>
    </location>
</feature>
<accession>A0A7S1DLC0</accession>
<dbReference type="AlphaFoldDB" id="A0A7S1DLC0"/>
<evidence type="ECO:0000256" key="7">
    <source>
        <dbReference type="ARBA" id="ARBA00023136"/>
    </source>
</evidence>
<dbReference type="GO" id="GO:0006506">
    <property type="term" value="P:GPI anchor biosynthetic process"/>
    <property type="evidence" value="ECO:0007669"/>
    <property type="project" value="UniProtKB-UniPathway"/>
</dbReference>
<feature type="transmembrane region" description="Helical" evidence="8">
    <location>
        <begin position="308"/>
        <end position="325"/>
    </location>
</feature>
<dbReference type="InterPro" id="IPR009450">
    <property type="entry name" value="Plno_GlcNAc_GPI2"/>
</dbReference>
<sequence>MSSRSPVGAEEGGGVGGREREAYTLMHRFCPWDGYEFKASDEVCPLCETERQQSLYCAGKQEVLQRLLLPPWQRVLWKHQPYQDNHTDATFLDELITNANFSEYDFWRIVRDSVAVSQHCAATVVFLAMFCLTNYRGVRLRWMLLMDLLLGAAGCGAMLSTACYRLWSESGVPTLSAFLVREASKVTIVSTLSALSTYLRICFLFLTAIYTLSPILRTLTQTISHDTVAAMTICFLSLHLFSHDYKFVNGIDKPFGGSVSLNASMFVSVLLTSRSASNLHVALIMCCAVEIFALAPRVFRQVRLTSETAYCICAFILFALALFLLQTLNNLLAFLFAVVIFGITFVAPLTFMYIQRFKNHINGPWDEAVPTNRHDKMGR</sequence>
<comment type="subcellular location">
    <subcellularLocation>
        <location evidence="1">Membrane</location>
        <topology evidence="1">Multi-pass membrane protein</topology>
    </subcellularLocation>
</comment>
<evidence type="ECO:0000256" key="1">
    <source>
        <dbReference type="ARBA" id="ARBA00004141"/>
    </source>
</evidence>
<comment type="similarity">
    <text evidence="3">Belongs to the PIGC family.</text>
</comment>
<dbReference type="PANTHER" id="PTHR12982">
    <property type="entry name" value="PHOSPHATIDYLINOSITOL GLYCAN, CLASS C"/>
    <property type="match status" value="1"/>
</dbReference>
<keyword evidence="4" id="KW-0337">GPI-anchor biosynthesis</keyword>
<dbReference type="UniPathway" id="UPA00196"/>
<evidence type="ECO:0008006" key="10">
    <source>
        <dbReference type="Google" id="ProtNLM"/>
    </source>
</evidence>